<feature type="compositionally biased region" description="Acidic residues" evidence="1">
    <location>
        <begin position="349"/>
        <end position="358"/>
    </location>
</feature>
<proteinExistence type="predicted"/>
<dbReference type="EMBL" id="BPQB01000006">
    <property type="protein sequence ID" value="GJE87497.1"/>
    <property type="molecule type" value="Genomic_DNA"/>
</dbReference>
<organism evidence="2 3">
    <name type="scientific">Phanerochaete sordida</name>
    <dbReference type="NCBI Taxonomy" id="48140"/>
    <lineage>
        <taxon>Eukaryota</taxon>
        <taxon>Fungi</taxon>
        <taxon>Dikarya</taxon>
        <taxon>Basidiomycota</taxon>
        <taxon>Agaricomycotina</taxon>
        <taxon>Agaricomycetes</taxon>
        <taxon>Polyporales</taxon>
        <taxon>Phanerochaetaceae</taxon>
        <taxon>Phanerochaete</taxon>
    </lineage>
</organism>
<accession>A0A9P3G3N0</accession>
<dbReference type="Proteomes" id="UP000703269">
    <property type="component" value="Unassembled WGS sequence"/>
</dbReference>
<dbReference type="OrthoDB" id="2565191at2759"/>
<feature type="compositionally biased region" description="Acidic residues" evidence="1">
    <location>
        <begin position="221"/>
        <end position="242"/>
    </location>
</feature>
<feature type="region of interest" description="Disordered" evidence="1">
    <location>
        <begin position="127"/>
        <end position="161"/>
    </location>
</feature>
<evidence type="ECO:0000313" key="2">
    <source>
        <dbReference type="EMBL" id="GJE87497.1"/>
    </source>
</evidence>
<feature type="region of interest" description="Disordered" evidence="1">
    <location>
        <begin position="1"/>
        <end position="39"/>
    </location>
</feature>
<name>A0A9P3G3N0_9APHY</name>
<reference evidence="2 3" key="1">
    <citation type="submission" date="2021-08" db="EMBL/GenBank/DDBJ databases">
        <title>Draft Genome Sequence of Phanerochaete sordida strain YK-624.</title>
        <authorList>
            <person name="Mori T."/>
            <person name="Dohra H."/>
            <person name="Suzuki T."/>
            <person name="Kawagishi H."/>
            <person name="Hirai H."/>
        </authorList>
    </citation>
    <scope>NUCLEOTIDE SEQUENCE [LARGE SCALE GENOMIC DNA]</scope>
    <source>
        <strain evidence="2 3">YK-624</strain>
    </source>
</reference>
<evidence type="ECO:0000313" key="3">
    <source>
        <dbReference type="Proteomes" id="UP000703269"/>
    </source>
</evidence>
<sequence>MSSSKRHSTVHDFASLRLRPDGSRITRKQTEGKSQKYATYTVQDHRGNWIAKDAGGIGRVKTRYSARKDAEEGEHEEAEGEEVDESQVAGPSTADKGKGRALEDDLQALKDSRAKRRRLFVEDIGIHHAEASSLSRSSAPAVPGSGETGSGPHARPNPSSDLLKCIHYFASTYYSEMGQLRDVSKEYRQEKKQRRLKRLEDSSARRATKRRSVTQEREGPQGEDSEQGSSEEETSDDSEEATDGPRKISKRRQARPLVGTDMYKLFDGSALMAIGMLLQHHVEGLVAPRIPEGWEEEMECSTEQPLTKTTQLKRVKSHESSDFAADTLLRYSEEPLDIPADGGLHVYDDSEDEDYVPE</sequence>
<keyword evidence="3" id="KW-1185">Reference proteome</keyword>
<feature type="region of interest" description="Disordered" evidence="1">
    <location>
        <begin position="186"/>
        <end position="253"/>
    </location>
</feature>
<dbReference type="AlphaFoldDB" id="A0A9P3G3N0"/>
<feature type="compositionally biased region" description="Basic and acidic residues" evidence="1">
    <location>
        <begin position="18"/>
        <end position="34"/>
    </location>
</feature>
<comment type="caution">
    <text evidence="2">The sequence shown here is derived from an EMBL/GenBank/DDBJ whole genome shotgun (WGS) entry which is preliminary data.</text>
</comment>
<gene>
    <name evidence="2" type="ORF">PsYK624_035800</name>
</gene>
<feature type="region of interest" description="Disordered" evidence="1">
    <location>
        <begin position="64"/>
        <end position="103"/>
    </location>
</feature>
<protein>
    <submittedName>
        <fullName evidence="2">Uncharacterized protein</fullName>
    </submittedName>
</protein>
<feature type="region of interest" description="Disordered" evidence="1">
    <location>
        <begin position="339"/>
        <end position="358"/>
    </location>
</feature>
<feature type="compositionally biased region" description="Acidic residues" evidence="1">
    <location>
        <begin position="71"/>
        <end position="85"/>
    </location>
</feature>
<evidence type="ECO:0000256" key="1">
    <source>
        <dbReference type="SAM" id="MobiDB-lite"/>
    </source>
</evidence>